<evidence type="ECO:0000256" key="1">
    <source>
        <dbReference type="SAM" id="MobiDB-lite"/>
    </source>
</evidence>
<dbReference type="OMA" id="AHYYKEN"/>
<dbReference type="EMBL" id="GL883024">
    <property type="protein sequence ID" value="EGG16364.1"/>
    <property type="molecule type" value="Genomic_DNA"/>
</dbReference>
<organism evidence="3 4">
    <name type="scientific">Cavenderia fasciculata</name>
    <name type="common">Slime mold</name>
    <name type="synonym">Dictyostelium fasciculatum</name>
    <dbReference type="NCBI Taxonomy" id="261658"/>
    <lineage>
        <taxon>Eukaryota</taxon>
        <taxon>Amoebozoa</taxon>
        <taxon>Evosea</taxon>
        <taxon>Eumycetozoa</taxon>
        <taxon>Dictyostelia</taxon>
        <taxon>Acytosteliales</taxon>
        <taxon>Cavenderiaceae</taxon>
        <taxon>Cavenderia</taxon>
    </lineage>
</organism>
<dbReference type="GO" id="GO:0043130">
    <property type="term" value="F:ubiquitin binding"/>
    <property type="evidence" value="ECO:0007669"/>
    <property type="project" value="InterPro"/>
</dbReference>
<dbReference type="RefSeq" id="XP_004354748.1">
    <property type="nucleotide sequence ID" value="XM_004354696.1"/>
</dbReference>
<proteinExistence type="predicted"/>
<sequence>MSTQQQKEKKTVTFNTQQQSNGGKKQQQQQSNGKNNNNNNNNNGNNRNNNNNNNKRNGGGNNKKKEPVDETVKAVSEIKEVLPKIEEIDIRKALEANDNDKQKALDTLIEDKPTSWSDVIKKKVKVVEETRFVATTQKQQQQTGGNNNSHQQLQPPQQQPFHFTQTIQQFTYEQSQHQSPDHFIIMQNHQQQQQQLHPEQIVGTISRSIDQQLRDIESKTKILLSLKQELDEINDANRTQLIAYQQEQVNLKHEEAQLVQDLNRVRQRLAFIDDEINRNEMEKLKRLKSFEAKSQSNGLLALTHY</sequence>
<dbReference type="GeneID" id="14868310"/>
<feature type="domain" description="CUE" evidence="2">
    <location>
        <begin position="70"/>
        <end position="113"/>
    </location>
</feature>
<evidence type="ECO:0000259" key="2">
    <source>
        <dbReference type="PROSITE" id="PS51140"/>
    </source>
</evidence>
<protein>
    <recommendedName>
        <fullName evidence="2">CUE domain-containing protein</fullName>
    </recommendedName>
</protein>
<evidence type="ECO:0000313" key="3">
    <source>
        <dbReference type="EMBL" id="EGG16364.1"/>
    </source>
</evidence>
<dbReference type="AlphaFoldDB" id="F4Q7I2"/>
<reference evidence="4" key="1">
    <citation type="journal article" date="2011" name="Genome Res.">
        <title>Phylogeny-wide analysis of social amoeba genomes highlights ancient origins for complex intercellular communication.</title>
        <authorList>
            <person name="Heidel A.J."/>
            <person name="Lawal H.M."/>
            <person name="Felder M."/>
            <person name="Schilde C."/>
            <person name="Helps N.R."/>
            <person name="Tunggal B."/>
            <person name="Rivero F."/>
            <person name="John U."/>
            <person name="Schleicher M."/>
            <person name="Eichinger L."/>
            <person name="Platzer M."/>
            <person name="Noegel A.A."/>
            <person name="Schaap P."/>
            <person name="Gloeckner G."/>
        </authorList>
    </citation>
    <scope>NUCLEOTIDE SEQUENCE [LARGE SCALE GENOMIC DNA]</scope>
    <source>
        <strain evidence="4">SH3</strain>
    </source>
</reference>
<feature type="region of interest" description="Disordered" evidence="1">
    <location>
        <begin position="135"/>
        <end position="158"/>
    </location>
</feature>
<accession>F4Q7I2</accession>
<dbReference type="InterPro" id="IPR003892">
    <property type="entry name" value="CUE"/>
</dbReference>
<dbReference type="CDD" id="cd14279">
    <property type="entry name" value="CUE"/>
    <property type="match status" value="1"/>
</dbReference>
<dbReference type="PROSITE" id="PS51140">
    <property type="entry name" value="CUE"/>
    <property type="match status" value="1"/>
</dbReference>
<dbReference type="Proteomes" id="UP000007797">
    <property type="component" value="Unassembled WGS sequence"/>
</dbReference>
<keyword evidence="4" id="KW-1185">Reference proteome</keyword>
<feature type="region of interest" description="Disordered" evidence="1">
    <location>
        <begin position="1"/>
        <end position="71"/>
    </location>
</feature>
<name>F4Q7I2_CACFS</name>
<gene>
    <name evidence="3" type="ORF">DFA_09395</name>
</gene>
<dbReference type="KEGG" id="dfa:DFA_09395"/>
<feature type="compositionally biased region" description="Basic and acidic residues" evidence="1">
    <location>
        <begin position="1"/>
        <end position="11"/>
    </location>
</feature>
<feature type="compositionally biased region" description="Low complexity" evidence="1">
    <location>
        <begin position="17"/>
        <end position="56"/>
    </location>
</feature>
<evidence type="ECO:0000313" key="4">
    <source>
        <dbReference type="Proteomes" id="UP000007797"/>
    </source>
</evidence>